<dbReference type="Proteomes" id="UP000460257">
    <property type="component" value="Unassembled WGS sequence"/>
</dbReference>
<dbReference type="Gene3D" id="6.10.250.690">
    <property type="match status" value="1"/>
</dbReference>
<dbReference type="PANTHER" id="PTHR48111">
    <property type="entry name" value="REGULATOR OF RPOS"/>
    <property type="match status" value="1"/>
</dbReference>
<evidence type="ECO:0000256" key="1">
    <source>
        <dbReference type="ARBA" id="ARBA00018672"/>
    </source>
</evidence>
<feature type="modified residue" description="4-aspartylphosphate" evidence="8">
    <location>
        <position position="51"/>
    </location>
</feature>
<dbReference type="InterPro" id="IPR016032">
    <property type="entry name" value="Sig_transdc_resp-reg_C-effctor"/>
</dbReference>
<dbReference type="PANTHER" id="PTHR48111:SF22">
    <property type="entry name" value="REGULATOR OF RPOS"/>
    <property type="match status" value="1"/>
</dbReference>
<comment type="function">
    <text evidence="7">May play the central regulatory role in sporulation. It may be an element of the effector pathway responsible for the activation of sporulation genes in response to nutritional stress. Spo0A may act in concert with spo0H (a sigma factor) to control the expression of some genes that are critical to the sporulation process.</text>
</comment>
<dbReference type="InterPro" id="IPR039420">
    <property type="entry name" value="WalR-like"/>
</dbReference>
<reference evidence="12" key="1">
    <citation type="journal article" date="2020" name="Appl. Environ. Microbiol.">
        <title>Medium-Chain Fatty Acid Synthesis by 'Candidatus Weimeria bifida' gen. nov., sp. nov., and 'Candidatus Pseudoramibacter fermentans' sp. nov.</title>
        <authorList>
            <person name="Scarborough M.J."/>
            <person name="Myers K.S."/>
            <person name="Donohue T.J."/>
            <person name="Noguera D.R."/>
        </authorList>
    </citation>
    <scope>NUCLEOTIDE SEQUENCE</scope>
    <source>
        <strain evidence="12">LCO1.1</strain>
    </source>
</reference>
<feature type="domain" description="OmpR/PhoB-type" evidence="11">
    <location>
        <begin position="124"/>
        <end position="221"/>
    </location>
</feature>
<keyword evidence="5 9" id="KW-0238">DNA-binding</keyword>
<evidence type="ECO:0000259" key="10">
    <source>
        <dbReference type="PROSITE" id="PS50110"/>
    </source>
</evidence>
<dbReference type="SUPFAM" id="SSF52172">
    <property type="entry name" value="CheY-like"/>
    <property type="match status" value="1"/>
</dbReference>
<dbReference type="SMART" id="SM00862">
    <property type="entry name" value="Trans_reg_C"/>
    <property type="match status" value="1"/>
</dbReference>
<dbReference type="AlphaFoldDB" id="A0A6N7J1V3"/>
<dbReference type="GO" id="GO:0005829">
    <property type="term" value="C:cytosol"/>
    <property type="evidence" value="ECO:0007669"/>
    <property type="project" value="TreeGrafter"/>
</dbReference>
<dbReference type="PROSITE" id="PS51755">
    <property type="entry name" value="OMPR_PHOB"/>
    <property type="match status" value="1"/>
</dbReference>
<dbReference type="SMART" id="SM00448">
    <property type="entry name" value="REC"/>
    <property type="match status" value="1"/>
</dbReference>
<protein>
    <recommendedName>
        <fullName evidence="1">Stage 0 sporulation protein A homolog</fullName>
    </recommendedName>
</protein>
<dbReference type="GO" id="GO:0006355">
    <property type="term" value="P:regulation of DNA-templated transcription"/>
    <property type="evidence" value="ECO:0007669"/>
    <property type="project" value="InterPro"/>
</dbReference>
<evidence type="ECO:0000256" key="8">
    <source>
        <dbReference type="PROSITE-ProRule" id="PRU00169"/>
    </source>
</evidence>
<comment type="caution">
    <text evidence="12">The sequence shown here is derived from an EMBL/GenBank/DDBJ whole genome shotgun (WGS) entry which is preliminary data.</text>
</comment>
<evidence type="ECO:0000256" key="7">
    <source>
        <dbReference type="ARBA" id="ARBA00024867"/>
    </source>
</evidence>
<gene>
    <name evidence="12" type="ORF">FRC54_09135</name>
</gene>
<dbReference type="Pfam" id="PF00486">
    <property type="entry name" value="Trans_reg_C"/>
    <property type="match status" value="1"/>
</dbReference>
<evidence type="ECO:0000313" key="12">
    <source>
        <dbReference type="EMBL" id="MQN02045.1"/>
    </source>
</evidence>
<dbReference type="CDD" id="cd00383">
    <property type="entry name" value="trans_reg_C"/>
    <property type="match status" value="1"/>
</dbReference>
<evidence type="ECO:0000256" key="4">
    <source>
        <dbReference type="ARBA" id="ARBA00023015"/>
    </source>
</evidence>
<proteinExistence type="predicted"/>
<dbReference type="Gene3D" id="3.40.50.2300">
    <property type="match status" value="1"/>
</dbReference>
<dbReference type="GO" id="GO:0000976">
    <property type="term" value="F:transcription cis-regulatory region binding"/>
    <property type="evidence" value="ECO:0007669"/>
    <property type="project" value="TreeGrafter"/>
</dbReference>
<dbReference type="InterPro" id="IPR036388">
    <property type="entry name" value="WH-like_DNA-bd_sf"/>
</dbReference>
<dbReference type="PROSITE" id="PS50110">
    <property type="entry name" value="RESPONSE_REGULATORY"/>
    <property type="match status" value="1"/>
</dbReference>
<dbReference type="GO" id="GO:0032993">
    <property type="term" value="C:protein-DNA complex"/>
    <property type="evidence" value="ECO:0007669"/>
    <property type="project" value="TreeGrafter"/>
</dbReference>
<sequence>MKLLLAEDTRDLNRAESAILKHEGYDVTSAYDGQEALDYLSKDSFDAVILDIMMPKVDGLGVLKSMREDNILTPVLLLTAKTEVDDRVAGLDAEADDYLAKPFDMRELLARVRALVRRGREYNPQDMSFGDVSLKAEDMELSCENSVRLSIREFELMQMLMTHSEGGISTDDILQKIWASEPDANEDTVWLYISYLKRKLSAIASGITIEGEKGGSFRLINSQAA</sequence>
<dbReference type="SUPFAM" id="SSF46894">
    <property type="entry name" value="C-terminal effector domain of the bipartite response regulators"/>
    <property type="match status" value="1"/>
</dbReference>
<name>A0A6N7J1V3_9FIRM</name>
<feature type="DNA-binding region" description="OmpR/PhoB-type" evidence="9">
    <location>
        <begin position="124"/>
        <end position="221"/>
    </location>
</feature>
<dbReference type="InterPro" id="IPR001867">
    <property type="entry name" value="OmpR/PhoB-type_DNA-bd"/>
</dbReference>
<keyword evidence="3" id="KW-0902">Two-component regulatory system</keyword>
<evidence type="ECO:0000256" key="2">
    <source>
        <dbReference type="ARBA" id="ARBA00022553"/>
    </source>
</evidence>
<dbReference type="InterPro" id="IPR001789">
    <property type="entry name" value="Sig_transdc_resp-reg_receiver"/>
</dbReference>
<dbReference type="InterPro" id="IPR011006">
    <property type="entry name" value="CheY-like_superfamily"/>
</dbReference>
<dbReference type="GO" id="GO:0000156">
    <property type="term" value="F:phosphorelay response regulator activity"/>
    <property type="evidence" value="ECO:0007669"/>
    <property type="project" value="TreeGrafter"/>
</dbReference>
<evidence type="ECO:0000259" key="11">
    <source>
        <dbReference type="PROSITE" id="PS51755"/>
    </source>
</evidence>
<feature type="domain" description="Response regulatory" evidence="10">
    <location>
        <begin position="2"/>
        <end position="116"/>
    </location>
</feature>
<organism evidence="12 13">
    <name type="scientific">Candidatus Weimeria bifida</name>
    <dbReference type="NCBI Taxonomy" id="2599074"/>
    <lineage>
        <taxon>Bacteria</taxon>
        <taxon>Bacillati</taxon>
        <taxon>Bacillota</taxon>
        <taxon>Clostridia</taxon>
        <taxon>Lachnospirales</taxon>
        <taxon>Lachnospiraceae</taxon>
        <taxon>Candidatus Weimeria</taxon>
    </lineage>
</organism>
<evidence type="ECO:0000256" key="3">
    <source>
        <dbReference type="ARBA" id="ARBA00023012"/>
    </source>
</evidence>
<evidence type="ECO:0000256" key="6">
    <source>
        <dbReference type="ARBA" id="ARBA00023163"/>
    </source>
</evidence>
<evidence type="ECO:0000256" key="5">
    <source>
        <dbReference type="ARBA" id="ARBA00023125"/>
    </source>
</evidence>
<evidence type="ECO:0000256" key="9">
    <source>
        <dbReference type="PROSITE-ProRule" id="PRU01091"/>
    </source>
</evidence>
<keyword evidence="6" id="KW-0804">Transcription</keyword>
<dbReference type="Pfam" id="PF00072">
    <property type="entry name" value="Response_reg"/>
    <property type="match status" value="1"/>
</dbReference>
<dbReference type="Gene3D" id="1.10.10.10">
    <property type="entry name" value="Winged helix-like DNA-binding domain superfamily/Winged helix DNA-binding domain"/>
    <property type="match status" value="1"/>
</dbReference>
<keyword evidence="13" id="KW-1185">Reference proteome</keyword>
<accession>A0A6N7J1V3</accession>
<evidence type="ECO:0000313" key="13">
    <source>
        <dbReference type="Proteomes" id="UP000460257"/>
    </source>
</evidence>
<keyword evidence="2 8" id="KW-0597">Phosphoprotein</keyword>
<keyword evidence="4" id="KW-0805">Transcription regulation</keyword>
<dbReference type="EMBL" id="VOGC01000007">
    <property type="protein sequence ID" value="MQN02045.1"/>
    <property type="molecule type" value="Genomic_DNA"/>
</dbReference>